<evidence type="ECO:0000313" key="2">
    <source>
        <dbReference type="Proteomes" id="UP001221757"/>
    </source>
</evidence>
<accession>A0AAD7DGC4</accession>
<evidence type="ECO:0000313" key="1">
    <source>
        <dbReference type="EMBL" id="KAJ7688888.1"/>
    </source>
</evidence>
<proteinExistence type="predicted"/>
<comment type="caution">
    <text evidence="1">The sequence shown here is derived from an EMBL/GenBank/DDBJ whole genome shotgun (WGS) entry which is preliminary data.</text>
</comment>
<keyword evidence="2" id="KW-1185">Reference proteome</keyword>
<dbReference type="AlphaFoldDB" id="A0AAD7DGC4"/>
<sequence>MDTPGMRLFTPGSVSSIKPKGLILIAWTSLTSWDTHSMRYRRSQIDCLRIRISLDADVLQLRRSGTTDPKCQIVNLRNRRFTENLARIRKAYPRSRMQK</sequence>
<dbReference type="EMBL" id="JARKIE010000076">
    <property type="protein sequence ID" value="KAJ7688888.1"/>
    <property type="molecule type" value="Genomic_DNA"/>
</dbReference>
<protein>
    <submittedName>
        <fullName evidence="1">Uncharacterized protein</fullName>
    </submittedName>
</protein>
<dbReference type="Proteomes" id="UP001221757">
    <property type="component" value="Unassembled WGS sequence"/>
</dbReference>
<name>A0AAD7DGC4_MYCRO</name>
<gene>
    <name evidence="1" type="ORF">B0H17DRAFT_984028</name>
</gene>
<reference evidence="1" key="1">
    <citation type="submission" date="2023-03" db="EMBL/GenBank/DDBJ databases">
        <title>Massive genome expansion in bonnet fungi (Mycena s.s.) driven by repeated elements and novel gene families across ecological guilds.</title>
        <authorList>
            <consortium name="Lawrence Berkeley National Laboratory"/>
            <person name="Harder C.B."/>
            <person name="Miyauchi S."/>
            <person name="Viragh M."/>
            <person name="Kuo A."/>
            <person name="Thoen E."/>
            <person name="Andreopoulos B."/>
            <person name="Lu D."/>
            <person name="Skrede I."/>
            <person name="Drula E."/>
            <person name="Henrissat B."/>
            <person name="Morin E."/>
            <person name="Kohler A."/>
            <person name="Barry K."/>
            <person name="LaButti K."/>
            <person name="Morin E."/>
            <person name="Salamov A."/>
            <person name="Lipzen A."/>
            <person name="Mereny Z."/>
            <person name="Hegedus B."/>
            <person name="Baldrian P."/>
            <person name="Stursova M."/>
            <person name="Weitz H."/>
            <person name="Taylor A."/>
            <person name="Grigoriev I.V."/>
            <person name="Nagy L.G."/>
            <person name="Martin F."/>
            <person name="Kauserud H."/>
        </authorList>
    </citation>
    <scope>NUCLEOTIDE SEQUENCE</scope>
    <source>
        <strain evidence="1">CBHHK067</strain>
    </source>
</reference>
<organism evidence="1 2">
    <name type="scientific">Mycena rosella</name>
    <name type="common">Pink bonnet</name>
    <name type="synonym">Agaricus rosellus</name>
    <dbReference type="NCBI Taxonomy" id="1033263"/>
    <lineage>
        <taxon>Eukaryota</taxon>
        <taxon>Fungi</taxon>
        <taxon>Dikarya</taxon>
        <taxon>Basidiomycota</taxon>
        <taxon>Agaricomycotina</taxon>
        <taxon>Agaricomycetes</taxon>
        <taxon>Agaricomycetidae</taxon>
        <taxon>Agaricales</taxon>
        <taxon>Marasmiineae</taxon>
        <taxon>Mycenaceae</taxon>
        <taxon>Mycena</taxon>
    </lineage>
</organism>